<feature type="non-terminal residue" evidence="2">
    <location>
        <position position="1"/>
    </location>
</feature>
<comment type="caution">
    <text evidence="2">The sequence shown here is derived from an EMBL/GenBank/DDBJ whole genome shotgun (WGS) entry which is preliminary data.</text>
</comment>
<reference evidence="2" key="1">
    <citation type="journal article" date="2023" name="Mol. Phylogenet. Evol.">
        <title>Genome-scale phylogeny and comparative genomics of the fungal order Sordariales.</title>
        <authorList>
            <person name="Hensen N."/>
            <person name="Bonometti L."/>
            <person name="Westerberg I."/>
            <person name="Brannstrom I.O."/>
            <person name="Guillou S."/>
            <person name="Cros-Aarteil S."/>
            <person name="Calhoun S."/>
            <person name="Haridas S."/>
            <person name="Kuo A."/>
            <person name="Mondo S."/>
            <person name="Pangilinan J."/>
            <person name="Riley R."/>
            <person name="LaButti K."/>
            <person name="Andreopoulos B."/>
            <person name="Lipzen A."/>
            <person name="Chen C."/>
            <person name="Yan M."/>
            <person name="Daum C."/>
            <person name="Ng V."/>
            <person name="Clum A."/>
            <person name="Steindorff A."/>
            <person name="Ohm R.A."/>
            <person name="Martin F."/>
            <person name="Silar P."/>
            <person name="Natvig D.O."/>
            <person name="Lalanne C."/>
            <person name="Gautier V."/>
            <person name="Ament-Velasquez S.L."/>
            <person name="Kruys A."/>
            <person name="Hutchinson M.I."/>
            <person name="Powell A.J."/>
            <person name="Barry K."/>
            <person name="Miller A.N."/>
            <person name="Grigoriev I.V."/>
            <person name="Debuchy R."/>
            <person name="Gladieux P."/>
            <person name="Hiltunen Thoren M."/>
            <person name="Johannesson H."/>
        </authorList>
    </citation>
    <scope>NUCLEOTIDE SEQUENCE</scope>
    <source>
        <strain evidence="2">CBS 955.72</strain>
    </source>
</reference>
<gene>
    <name evidence="2" type="ORF">B0T25DRAFT_455920</name>
</gene>
<feature type="transmembrane region" description="Helical" evidence="1">
    <location>
        <begin position="59"/>
        <end position="77"/>
    </location>
</feature>
<sequence>LYAFAQKNALTSGDRQWFNTLAILFSALVSLSVGPLLRFLGTMIRWPAHLISRLFQVDLILGTADLVGSIHLAWCYTKEWRWTRIMMIVLLYLLHNVGGRLSVATFGLTFDLNEFSGIEYPIVVANWNAS</sequence>
<evidence type="ECO:0000313" key="2">
    <source>
        <dbReference type="EMBL" id="KAK3352775.1"/>
    </source>
</evidence>
<dbReference type="Proteomes" id="UP001275084">
    <property type="component" value="Unassembled WGS sequence"/>
</dbReference>
<reference evidence="2" key="2">
    <citation type="submission" date="2023-06" db="EMBL/GenBank/DDBJ databases">
        <authorList>
            <consortium name="Lawrence Berkeley National Laboratory"/>
            <person name="Haridas S."/>
            <person name="Hensen N."/>
            <person name="Bonometti L."/>
            <person name="Westerberg I."/>
            <person name="Brannstrom I.O."/>
            <person name="Guillou S."/>
            <person name="Cros-Aarteil S."/>
            <person name="Calhoun S."/>
            <person name="Kuo A."/>
            <person name="Mondo S."/>
            <person name="Pangilinan J."/>
            <person name="Riley R."/>
            <person name="Labutti K."/>
            <person name="Andreopoulos B."/>
            <person name="Lipzen A."/>
            <person name="Chen C."/>
            <person name="Yanf M."/>
            <person name="Daum C."/>
            <person name="Ng V."/>
            <person name="Clum A."/>
            <person name="Steindorff A."/>
            <person name="Ohm R."/>
            <person name="Martin F."/>
            <person name="Silar P."/>
            <person name="Natvig D."/>
            <person name="Lalanne C."/>
            <person name="Gautier V."/>
            <person name="Ament-Velasquez S.L."/>
            <person name="Kruys A."/>
            <person name="Hutchinson M.I."/>
            <person name="Powell A.J."/>
            <person name="Barry K."/>
            <person name="Miller A.N."/>
            <person name="Grigoriev I.V."/>
            <person name="Debuchy R."/>
            <person name="Gladieux P."/>
            <person name="Thoren M.H."/>
            <person name="Johannesson H."/>
        </authorList>
    </citation>
    <scope>NUCLEOTIDE SEQUENCE</scope>
    <source>
        <strain evidence="2">CBS 955.72</strain>
    </source>
</reference>
<evidence type="ECO:0000256" key="1">
    <source>
        <dbReference type="SAM" id="Phobius"/>
    </source>
</evidence>
<feature type="transmembrane region" description="Helical" evidence="1">
    <location>
        <begin position="89"/>
        <end position="110"/>
    </location>
</feature>
<keyword evidence="1" id="KW-0472">Membrane</keyword>
<feature type="transmembrane region" description="Helical" evidence="1">
    <location>
        <begin position="21"/>
        <end position="39"/>
    </location>
</feature>
<organism evidence="2 3">
    <name type="scientific">Lasiosphaeria hispida</name>
    <dbReference type="NCBI Taxonomy" id="260671"/>
    <lineage>
        <taxon>Eukaryota</taxon>
        <taxon>Fungi</taxon>
        <taxon>Dikarya</taxon>
        <taxon>Ascomycota</taxon>
        <taxon>Pezizomycotina</taxon>
        <taxon>Sordariomycetes</taxon>
        <taxon>Sordariomycetidae</taxon>
        <taxon>Sordariales</taxon>
        <taxon>Lasiosphaeriaceae</taxon>
        <taxon>Lasiosphaeria</taxon>
    </lineage>
</organism>
<evidence type="ECO:0000313" key="3">
    <source>
        <dbReference type="Proteomes" id="UP001275084"/>
    </source>
</evidence>
<keyword evidence="3" id="KW-1185">Reference proteome</keyword>
<protein>
    <submittedName>
        <fullName evidence="2">Uncharacterized protein</fullName>
    </submittedName>
</protein>
<accession>A0AAJ0HHW6</accession>
<keyword evidence="1" id="KW-1133">Transmembrane helix</keyword>
<name>A0AAJ0HHW6_9PEZI</name>
<dbReference type="EMBL" id="JAUIQD010000004">
    <property type="protein sequence ID" value="KAK3352775.1"/>
    <property type="molecule type" value="Genomic_DNA"/>
</dbReference>
<keyword evidence="1" id="KW-0812">Transmembrane</keyword>
<proteinExistence type="predicted"/>
<dbReference type="AlphaFoldDB" id="A0AAJ0HHW6"/>